<organism evidence="3 4">
    <name type="scientific">Drosophila suzukii</name>
    <name type="common">Spotted-wing drosophila fruit fly</name>
    <dbReference type="NCBI Taxonomy" id="28584"/>
    <lineage>
        <taxon>Eukaryota</taxon>
        <taxon>Metazoa</taxon>
        <taxon>Ecdysozoa</taxon>
        <taxon>Arthropoda</taxon>
        <taxon>Hexapoda</taxon>
        <taxon>Insecta</taxon>
        <taxon>Pterygota</taxon>
        <taxon>Neoptera</taxon>
        <taxon>Endopterygota</taxon>
        <taxon>Diptera</taxon>
        <taxon>Brachycera</taxon>
        <taxon>Muscomorpha</taxon>
        <taxon>Ephydroidea</taxon>
        <taxon>Drosophilidae</taxon>
        <taxon>Drosophila</taxon>
        <taxon>Sophophora</taxon>
    </lineage>
</organism>
<dbReference type="Gene3D" id="3.30.60.30">
    <property type="match status" value="1"/>
</dbReference>
<accession>A0AB39ZE68</accession>
<dbReference type="PANTHER" id="PTHR21179:SF1">
    <property type="entry name" value="KAZ1-TYPE SERINE PROTEASE INHIBITOR-LIKE PROTEIN TYPE EPSILON-RELATED"/>
    <property type="match status" value="1"/>
</dbReference>
<dbReference type="InterPro" id="IPR036058">
    <property type="entry name" value="Kazal_dom_sf"/>
</dbReference>
<feature type="signal peptide" evidence="1">
    <location>
        <begin position="1"/>
        <end position="20"/>
    </location>
</feature>
<evidence type="ECO:0000256" key="1">
    <source>
        <dbReference type="SAM" id="SignalP"/>
    </source>
</evidence>
<protein>
    <recommendedName>
        <fullName evidence="2">Kazal-like domain-containing protein</fullName>
    </recommendedName>
</protein>
<keyword evidence="1" id="KW-0732">Signal</keyword>
<feature type="domain" description="Kazal-like" evidence="2">
    <location>
        <begin position="73"/>
        <end position="126"/>
    </location>
</feature>
<dbReference type="GO" id="GO:0004867">
    <property type="term" value="F:serine-type endopeptidase inhibitor activity"/>
    <property type="evidence" value="ECO:0007669"/>
    <property type="project" value="InterPro"/>
</dbReference>
<evidence type="ECO:0000313" key="4">
    <source>
        <dbReference type="RefSeq" id="XP_016933956.1"/>
    </source>
</evidence>
<dbReference type="InterPro" id="IPR002350">
    <property type="entry name" value="Kazal_dom"/>
</dbReference>
<dbReference type="Proteomes" id="UP001652628">
    <property type="component" value="Chromosome 3"/>
</dbReference>
<dbReference type="InterPro" id="IPR039932">
    <property type="entry name" value="Spink4-like"/>
</dbReference>
<dbReference type="PROSITE" id="PS51465">
    <property type="entry name" value="KAZAL_2"/>
    <property type="match status" value="1"/>
</dbReference>
<evidence type="ECO:0000313" key="3">
    <source>
        <dbReference type="Proteomes" id="UP001652628"/>
    </source>
</evidence>
<dbReference type="Pfam" id="PF00050">
    <property type="entry name" value="Kazal_1"/>
    <property type="match status" value="1"/>
</dbReference>
<dbReference type="RefSeq" id="XP_016933956.1">
    <property type="nucleotide sequence ID" value="XM_017078467.4"/>
</dbReference>
<dbReference type="PANTHER" id="PTHR21179">
    <property type="entry name" value="SERINE-TYPE ENDOPEPTIDASE INHIBITOR"/>
    <property type="match status" value="1"/>
</dbReference>
<feature type="chain" id="PRO_5044270089" description="Kazal-like domain-containing protein" evidence="1">
    <location>
        <begin position="21"/>
        <end position="133"/>
    </location>
</feature>
<reference evidence="4" key="1">
    <citation type="submission" date="2025-08" db="UniProtKB">
        <authorList>
            <consortium name="RefSeq"/>
        </authorList>
    </citation>
    <scope>IDENTIFICATION</scope>
</reference>
<dbReference type="AlphaFoldDB" id="A0AB39ZE68"/>
<dbReference type="GeneID" id="108012932"/>
<evidence type="ECO:0000259" key="2">
    <source>
        <dbReference type="PROSITE" id="PS51465"/>
    </source>
</evidence>
<keyword evidence="3" id="KW-1185">Reference proteome</keyword>
<sequence length="133" mass="14444">MGSNWYPILIVACLSRLGVAQEPLIFQTSNNPLDSTALTTPRPIFSASSNLVLVNNVRIPGAITPFVSAPAPNQEFLNCFGSCPTTSQYSPICGSNMQQYMNEQKFNCARFCGADIQIVRRGSCEGLFAMTRG</sequence>
<proteinExistence type="predicted"/>
<gene>
    <name evidence="4" type="primary">LOC108012932</name>
</gene>
<dbReference type="CDD" id="cd00104">
    <property type="entry name" value="KAZAL_FS"/>
    <property type="match status" value="1"/>
</dbReference>
<dbReference type="SUPFAM" id="SSF100895">
    <property type="entry name" value="Kazal-type serine protease inhibitors"/>
    <property type="match status" value="1"/>
</dbReference>
<name>A0AB39ZE68_DROSZ</name>